<dbReference type="SUPFAM" id="SSF81573">
    <property type="entry name" value="F1F0 ATP synthase subunit B, membrane domain"/>
    <property type="match status" value="1"/>
</dbReference>
<dbReference type="InterPro" id="IPR028987">
    <property type="entry name" value="ATP_synth_B-like_membr_sf"/>
</dbReference>
<keyword evidence="4 15" id="KW-0138">CF(0)</keyword>
<dbReference type="PANTHER" id="PTHR33445">
    <property type="entry name" value="ATP SYNTHASE SUBUNIT B', CHLOROPLASTIC"/>
    <property type="match status" value="1"/>
</dbReference>
<evidence type="ECO:0000256" key="1">
    <source>
        <dbReference type="ARBA" id="ARBA00005513"/>
    </source>
</evidence>
<accession>A0A6I6JTJ4</accession>
<comment type="function">
    <text evidence="11 15">F(1)F(0) ATP synthase produces ATP from ADP in the presence of a proton or sodium gradient. F-type ATPases consist of two structural domains, F(1) containing the extramembraneous catalytic core and F(0) containing the membrane proton channel, linked together by a central stalk and a peripheral stalk. During catalysis, ATP synthesis in the catalytic domain of F(1) is coupled via a rotary mechanism of the central stalk subunits to proton translocation.</text>
</comment>
<keyword evidence="3 15" id="KW-1003">Cell membrane</keyword>
<dbReference type="PANTHER" id="PTHR33445:SF1">
    <property type="entry name" value="ATP SYNTHASE SUBUNIT B"/>
    <property type="match status" value="1"/>
</dbReference>
<comment type="function">
    <text evidence="12">Component of the F(0) channel, it forms part of the peripheral stalk, linking F(1) to F(0). The b'-subunit is a diverged and duplicated form of b found in plants and photosynthetic bacteria.</text>
</comment>
<dbReference type="GO" id="GO:0046961">
    <property type="term" value="F:proton-transporting ATPase activity, rotational mechanism"/>
    <property type="evidence" value="ECO:0007669"/>
    <property type="project" value="TreeGrafter"/>
</dbReference>
<keyword evidence="6 15" id="KW-0375">Hydrogen ion transport</keyword>
<dbReference type="GO" id="GO:0045259">
    <property type="term" value="C:proton-transporting ATP synthase complex"/>
    <property type="evidence" value="ECO:0007669"/>
    <property type="project" value="UniProtKB-KW"/>
</dbReference>
<evidence type="ECO:0000256" key="2">
    <source>
        <dbReference type="ARBA" id="ARBA00022448"/>
    </source>
</evidence>
<dbReference type="CDD" id="cd06503">
    <property type="entry name" value="ATP-synt_Fo_b"/>
    <property type="match status" value="1"/>
</dbReference>
<keyword evidence="2 15" id="KW-0813">Transport</keyword>
<evidence type="ECO:0000313" key="18">
    <source>
        <dbReference type="EMBL" id="QGY44420.1"/>
    </source>
</evidence>
<proteinExistence type="inferred from homology"/>
<evidence type="ECO:0000256" key="5">
    <source>
        <dbReference type="ARBA" id="ARBA00022692"/>
    </source>
</evidence>
<evidence type="ECO:0000256" key="3">
    <source>
        <dbReference type="ARBA" id="ARBA00022475"/>
    </source>
</evidence>
<evidence type="ECO:0000313" key="19">
    <source>
        <dbReference type="Proteomes" id="UP000428260"/>
    </source>
</evidence>
<keyword evidence="7 15" id="KW-1133">Transmembrane helix</keyword>
<evidence type="ECO:0000256" key="9">
    <source>
        <dbReference type="ARBA" id="ARBA00023136"/>
    </source>
</evidence>
<evidence type="ECO:0000256" key="10">
    <source>
        <dbReference type="ARBA" id="ARBA00023310"/>
    </source>
</evidence>
<dbReference type="NCBIfam" id="NF011041">
    <property type="entry name" value="PRK14471.1"/>
    <property type="match status" value="1"/>
</dbReference>
<dbReference type="AlphaFoldDB" id="A0A6I6JTJ4"/>
<dbReference type="InterPro" id="IPR005864">
    <property type="entry name" value="ATP_synth_F0_bsu_bac"/>
</dbReference>
<reference evidence="18 19" key="1">
    <citation type="submission" date="2019-11" db="EMBL/GenBank/DDBJ databases">
        <authorList>
            <person name="Zheng R.K."/>
            <person name="Sun C.M."/>
        </authorList>
    </citation>
    <scope>NUCLEOTIDE SEQUENCE [LARGE SCALE GENOMIC DNA]</scope>
    <source>
        <strain evidence="18 19">WC007</strain>
    </source>
</reference>
<dbReference type="GO" id="GO:0046933">
    <property type="term" value="F:proton-transporting ATP synthase activity, rotational mechanism"/>
    <property type="evidence" value="ECO:0007669"/>
    <property type="project" value="UniProtKB-UniRule"/>
</dbReference>
<comment type="subcellular location">
    <subcellularLocation>
        <location evidence="15">Cell membrane</location>
        <topology evidence="15">Single-pass membrane protein</topology>
    </subcellularLocation>
    <subcellularLocation>
        <location evidence="14">Endomembrane system</location>
        <topology evidence="14">Single-pass membrane protein</topology>
    </subcellularLocation>
</comment>
<evidence type="ECO:0000256" key="17">
    <source>
        <dbReference type="SAM" id="Coils"/>
    </source>
</evidence>
<dbReference type="RefSeq" id="WP_158866585.1">
    <property type="nucleotide sequence ID" value="NZ_CP046401.1"/>
</dbReference>
<dbReference type="InterPro" id="IPR050059">
    <property type="entry name" value="ATP_synthase_B_chain"/>
</dbReference>
<feature type="coiled-coil region" evidence="17">
    <location>
        <begin position="44"/>
        <end position="112"/>
    </location>
</feature>
<evidence type="ECO:0000256" key="16">
    <source>
        <dbReference type="RuleBase" id="RU003848"/>
    </source>
</evidence>
<evidence type="ECO:0000256" key="15">
    <source>
        <dbReference type="HAMAP-Rule" id="MF_01398"/>
    </source>
</evidence>
<evidence type="ECO:0000256" key="11">
    <source>
        <dbReference type="ARBA" id="ARBA00025198"/>
    </source>
</evidence>
<evidence type="ECO:0000256" key="8">
    <source>
        <dbReference type="ARBA" id="ARBA00023065"/>
    </source>
</evidence>
<dbReference type="InterPro" id="IPR002146">
    <property type="entry name" value="ATP_synth_b/b'su_bac/chlpt"/>
</dbReference>
<gene>
    <name evidence="15" type="primary">atpF</name>
    <name evidence="18" type="ORF">GM418_12345</name>
</gene>
<evidence type="ECO:0000256" key="12">
    <source>
        <dbReference type="ARBA" id="ARBA00025614"/>
    </source>
</evidence>
<dbReference type="EMBL" id="CP046401">
    <property type="protein sequence ID" value="QGY44420.1"/>
    <property type="molecule type" value="Genomic_DNA"/>
</dbReference>
<dbReference type="GO" id="GO:0012505">
    <property type="term" value="C:endomembrane system"/>
    <property type="evidence" value="ECO:0007669"/>
    <property type="project" value="UniProtKB-SubCell"/>
</dbReference>
<comment type="similarity">
    <text evidence="1 15 16">Belongs to the ATPase B chain family.</text>
</comment>
<evidence type="ECO:0000256" key="13">
    <source>
        <dbReference type="ARBA" id="ARBA00026054"/>
    </source>
</evidence>
<dbReference type="GO" id="GO:0005886">
    <property type="term" value="C:plasma membrane"/>
    <property type="evidence" value="ECO:0007669"/>
    <property type="project" value="UniProtKB-SubCell"/>
</dbReference>
<evidence type="ECO:0000256" key="4">
    <source>
        <dbReference type="ARBA" id="ARBA00022547"/>
    </source>
</evidence>
<organism evidence="18 19">
    <name type="scientific">Maribellus comscasis</name>
    <dbReference type="NCBI Taxonomy" id="2681766"/>
    <lineage>
        <taxon>Bacteria</taxon>
        <taxon>Pseudomonadati</taxon>
        <taxon>Bacteroidota</taxon>
        <taxon>Bacteroidia</taxon>
        <taxon>Marinilabiliales</taxon>
        <taxon>Prolixibacteraceae</taxon>
        <taxon>Maribellus</taxon>
    </lineage>
</organism>
<keyword evidence="19" id="KW-1185">Reference proteome</keyword>
<keyword evidence="10 15" id="KW-0066">ATP synthesis</keyword>
<keyword evidence="5 15" id="KW-0812">Transmembrane</keyword>
<keyword evidence="17" id="KW-0175">Coiled coil</keyword>
<name>A0A6I6JTJ4_9BACT</name>
<dbReference type="NCBIfam" id="TIGR01144">
    <property type="entry name" value="ATP_synt_b"/>
    <property type="match status" value="1"/>
</dbReference>
<keyword evidence="8 15" id="KW-0406">Ion transport</keyword>
<evidence type="ECO:0000256" key="6">
    <source>
        <dbReference type="ARBA" id="ARBA00022781"/>
    </source>
</evidence>
<feature type="transmembrane region" description="Helical" evidence="15">
    <location>
        <begin position="12"/>
        <end position="30"/>
    </location>
</feature>
<dbReference type="KEGG" id="mcos:GM418_12345"/>
<sequence length="164" mass="18390">MGLVTPNPGTIFWMIIIFGIVLFILRKFAWKPILNALKDREESIANALNSADLARKEVEGLKADNEKIIAEARREKDVILKEAKEIKEKIIAEAKEKAGAETQKSIEQARQQIQSEKTAAINDIKKQVAELSVIIAEKVIKKELGNKGEQEKMVDGLIDEIKLN</sequence>
<dbReference type="Proteomes" id="UP000428260">
    <property type="component" value="Chromosome"/>
</dbReference>
<evidence type="ECO:0000256" key="14">
    <source>
        <dbReference type="ARBA" id="ARBA00037847"/>
    </source>
</evidence>
<evidence type="ECO:0000256" key="7">
    <source>
        <dbReference type="ARBA" id="ARBA00022989"/>
    </source>
</evidence>
<comment type="subunit">
    <text evidence="13">F-type ATPases have 2 components, F(1) - the catalytic core - and F(0) - the membrane proton channel. F(1) has five subunits: alpha(3), beta(3), gamma(1), delta(1), epsilon(1). F(0) has four main subunits: a(1), b(2) and c(10-14). The alpha and beta chains form an alternating ring which encloses part of the gamma chain. F(1) is attached to F(0) by a central stalk formed by the gamma and epsilon chains, while a peripheral stalk is formed by the delta and b chains.</text>
</comment>
<comment type="subunit">
    <text evidence="15">F-type ATPases have 2 components, F(1) - the catalytic core - and F(0) - the membrane proton channel. F(1) has five subunits: alpha(3), beta(3), gamma(1), delta(1), epsilon(1). F(0) has three main subunits: a(1), b(2) and c(10-14). The alpha and beta chains form an alternating ring which encloses part of the gamma chain. F(1) is attached to F(0) by a central stalk formed by the gamma and epsilon chains, while a peripheral stalk is formed by the delta and b chains.</text>
</comment>
<dbReference type="HAMAP" id="MF_01398">
    <property type="entry name" value="ATP_synth_b_bprime"/>
    <property type="match status" value="1"/>
</dbReference>
<keyword evidence="9 15" id="KW-0472">Membrane</keyword>
<protein>
    <recommendedName>
        <fullName evidence="15">ATP synthase subunit b</fullName>
    </recommendedName>
    <alternativeName>
        <fullName evidence="15">ATP synthase F(0) sector subunit b</fullName>
    </alternativeName>
    <alternativeName>
        <fullName evidence="15">ATPase subunit I</fullName>
    </alternativeName>
    <alternativeName>
        <fullName evidence="15">F-type ATPase subunit b</fullName>
        <shortName evidence="15">F-ATPase subunit b</shortName>
    </alternativeName>
</protein>
<dbReference type="Pfam" id="PF00430">
    <property type="entry name" value="ATP-synt_B"/>
    <property type="match status" value="1"/>
</dbReference>